<proteinExistence type="predicted"/>
<comment type="caution">
    <text evidence="1">The sequence shown here is derived from an EMBL/GenBank/DDBJ whole genome shotgun (WGS) entry which is preliminary data.</text>
</comment>
<evidence type="ECO:0000313" key="2">
    <source>
        <dbReference type="Proteomes" id="UP000681720"/>
    </source>
</evidence>
<gene>
    <name evidence="1" type="ORF">GIL414_LOCUS86884</name>
</gene>
<accession>A0A8S3K1G7</accession>
<feature type="non-terminal residue" evidence="1">
    <location>
        <position position="1"/>
    </location>
</feature>
<dbReference type="EMBL" id="CAJOBJ010377208">
    <property type="protein sequence ID" value="CAF5226001.1"/>
    <property type="molecule type" value="Genomic_DNA"/>
</dbReference>
<protein>
    <submittedName>
        <fullName evidence="1">Uncharacterized protein</fullName>
    </submittedName>
</protein>
<name>A0A8S3K1G7_9BILA</name>
<dbReference type="Proteomes" id="UP000681720">
    <property type="component" value="Unassembled WGS sequence"/>
</dbReference>
<evidence type="ECO:0000313" key="1">
    <source>
        <dbReference type="EMBL" id="CAF5226001.1"/>
    </source>
</evidence>
<reference evidence="1" key="1">
    <citation type="submission" date="2021-02" db="EMBL/GenBank/DDBJ databases">
        <authorList>
            <person name="Nowell W R."/>
        </authorList>
    </citation>
    <scope>NUCLEOTIDE SEQUENCE</scope>
</reference>
<sequence length="56" mass="6541">NVVITSSGIIYYANKQEHTIHELRITQDFRMRYGKIVKSNGIKFPFGLMIDECNHL</sequence>
<dbReference type="AlphaFoldDB" id="A0A8S3K1G7"/>
<organism evidence="1 2">
    <name type="scientific">Rotaria magnacalcarata</name>
    <dbReference type="NCBI Taxonomy" id="392030"/>
    <lineage>
        <taxon>Eukaryota</taxon>
        <taxon>Metazoa</taxon>
        <taxon>Spiralia</taxon>
        <taxon>Gnathifera</taxon>
        <taxon>Rotifera</taxon>
        <taxon>Eurotatoria</taxon>
        <taxon>Bdelloidea</taxon>
        <taxon>Philodinida</taxon>
        <taxon>Philodinidae</taxon>
        <taxon>Rotaria</taxon>
    </lineage>
</organism>